<evidence type="ECO:0000313" key="1">
    <source>
        <dbReference type="EMBL" id="AEP28165.1"/>
    </source>
</evidence>
<sequence length="40" mass="4453">MVLVSKHLKKDDVLAVLNNNKIERGFILVFDAIQRACIAG</sequence>
<reference evidence="1 2" key="1">
    <citation type="journal article" date="2011" name="J. Bacteriol.">
        <title>Complete genome sequence of seawater bacterium Glaciecola nitratireducens FR1064T.</title>
        <authorList>
            <person name="Bian F."/>
            <person name="Qin Q.L."/>
            <person name="Xie B.B."/>
            <person name="Shu Y.L."/>
            <person name="Zhang X.Y."/>
            <person name="Yu Y."/>
            <person name="Chen B."/>
            <person name="Chen X.L."/>
            <person name="Zhou B.C."/>
            <person name="Zhang Y.Z."/>
        </authorList>
    </citation>
    <scope>NUCLEOTIDE SEQUENCE [LARGE SCALE GENOMIC DNA]</scope>
    <source>
        <strain evidence="2">JCM 12485 / KCTC 12276 / FR1064</strain>
    </source>
</reference>
<proteinExistence type="predicted"/>
<dbReference type="Proteomes" id="UP000009282">
    <property type="component" value="Chromosome"/>
</dbReference>
<evidence type="ECO:0000313" key="2">
    <source>
        <dbReference type="Proteomes" id="UP000009282"/>
    </source>
</evidence>
<organism evidence="1 2">
    <name type="scientific">Glaciecola nitratireducens (strain JCM 12485 / KCTC 12276 / FR1064)</name>
    <dbReference type="NCBI Taxonomy" id="1085623"/>
    <lineage>
        <taxon>Bacteria</taxon>
        <taxon>Pseudomonadati</taxon>
        <taxon>Pseudomonadota</taxon>
        <taxon>Gammaproteobacteria</taxon>
        <taxon>Alteromonadales</taxon>
        <taxon>Alteromonadaceae</taxon>
        <taxon>Brumicola</taxon>
    </lineage>
</organism>
<dbReference type="EMBL" id="CP003060">
    <property type="protein sequence ID" value="AEP28165.1"/>
    <property type="molecule type" value="Genomic_DNA"/>
</dbReference>
<keyword evidence="2" id="KW-1185">Reference proteome</keyword>
<dbReference type="KEGG" id="gni:GNIT_0005"/>
<gene>
    <name evidence="1" type="ordered locus">GNIT_0005</name>
</gene>
<name>G4QED7_GLANF</name>
<dbReference type="HOGENOM" id="CLU_3290296_0_0_6"/>
<dbReference type="AlphaFoldDB" id="G4QED7"/>
<protein>
    <submittedName>
        <fullName evidence="1">Uncharacterized protein</fullName>
    </submittedName>
</protein>
<accession>G4QED7</accession>